<sequence length="163" mass="18448">MSNIRIAPGQGTEAIRLDWLTTDQNTLDSTHDLVSAVLMAIGTDRRANPDDELPVDGDTDLRGWWGDTDAEEIWGGWQVGSLLWLLNRAKITDENYKYGATVARAKTYLIECLQPFLDRKIATKLEVDVQRYNEKSISASIVLYRGNKSLISLQFQDLWDDIS</sequence>
<accession>A0A1C3WP99</accession>
<dbReference type="RefSeq" id="WP_139115098.1">
    <property type="nucleotide sequence ID" value="NZ_FMAH01000035.1"/>
</dbReference>
<protein>
    <submittedName>
        <fullName evidence="1">Mu-like prophage protein gp46</fullName>
    </submittedName>
</protein>
<keyword evidence="2" id="KW-1185">Reference proteome</keyword>
<evidence type="ECO:0000313" key="2">
    <source>
        <dbReference type="Proteomes" id="UP000199435"/>
    </source>
</evidence>
<organism evidence="1 2">
    <name type="scientific">Rhizobium miluonense</name>
    <dbReference type="NCBI Taxonomy" id="411945"/>
    <lineage>
        <taxon>Bacteria</taxon>
        <taxon>Pseudomonadati</taxon>
        <taxon>Pseudomonadota</taxon>
        <taxon>Alphaproteobacteria</taxon>
        <taxon>Hyphomicrobiales</taxon>
        <taxon>Rhizobiaceae</taxon>
        <taxon>Rhizobium/Agrobacterium group</taxon>
        <taxon>Rhizobium</taxon>
    </lineage>
</organism>
<name>A0A1C3WP99_9HYPH</name>
<dbReference type="Pfam" id="PF07409">
    <property type="entry name" value="GP46"/>
    <property type="match status" value="1"/>
</dbReference>
<dbReference type="InterPro" id="IPR010877">
    <property type="entry name" value="Phage_Mu_Gp46"/>
</dbReference>
<gene>
    <name evidence="1" type="ORF">GA0061102_10357</name>
</gene>
<dbReference type="EMBL" id="FMAH01000035">
    <property type="protein sequence ID" value="SCB41745.1"/>
    <property type="molecule type" value="Genomic_DNA"/>
</dbReference>
<dbReference type="STRING" id="411945.GA0061102_10357"/>
<dbReference type="OrthoDB" id="5677166at2"/>
<proteinExistence type="predicted"/>
<reference evidence="2" key="1">
    <citation type="submission" date="2016-08" db="EMBL/GenBank/DDBJ databases">
        <authorList>
            <person name="Varghese N."/>
            <person name="Submissions Spin"/>
        </authorList>
    </citation>
    <scope>NUCLEOTIDE SEQUENCE [LARGE SCALE GENOMIC DNA]</scope>
    <source>
        <strain evidence="2">HAMBI 2971</strain>
    </source>
</reference>
<evidence type="ECO:0000313" key="1">
    <source>
        <dbReference type="EMBL" id="SCB41745.1"/>
    </source>
</evidence>
<dbReference type="Proteomes" id="UP000199435">
    <property type="component" value="Unassembled WGS sequence"/>
</dbReference>
<dbReference type="AlphaFoldDB" id="A0A1C3WP99"/>